<feature type="domain" description="FAD-binding FR-type" evidence="28">
    <location>
        <begin position="128"/>
        <end position="268"/>
    </location>
</feature>
<evidence type="ECO:0000259" key="27">
    <source>
        <dbReference type="PROSITE" id="PS51085"/>
    </source>
</evidence>
<dbReference type="PANTHER" id="PTHR43644:SF1">
    <property type="entry name" value="NAD(P)H-FLAVIN REDUCTASE"/>
    <property type="match status" value="1"/>
</dbReference>
<comment type="similarity">
    <text evidence="4">Belongs to the NqrF family.</text>
</comment>
<dbReference type="RefSeq" id="WP_263334149.1">
    <property type="nucleotide sequence ID" value="NZ_JAOVQO010000004.1"/>
</dbReference>
<keyword evidence="22" id="KW-0472">Membrane</keyword>
<evidence type="ECO:0000256" key="21">
    <source>
        <dbReference type="ARBA" id="ARBA00023075"/>
    </source>
</evidence>
<dbReference type="PRINTS" id="PR00371">
    <property type="entry name" value="FPNCR"/>
</dbReference>
<dbReference type="Gene3D" id="3.40.50.80">
    <property type="entry name" value="Nucleotide-binding domain of ferredoxin-NADP reductase (FNR) module"/>
    <property type="match status" value="1"/>
</dbReference>
<evidence type="ECO:0000313" key="29">
    <source>
        <dbReference type="EMBL" id="MCU9847540.1"/>
    </source>
</evidence>
<dbReference type="EC" id="7.2.1.1" evidence="6"/>
<dbReference type="PANTHER" id="PTHR43644">
    <property type="entry name" value="NA(+)-TRANSLOCATING NADH-QUINONE REDUCTASE SUBUNIT"/>
    <property type="match status" value="1"/>
</dbReference>
<evidence type="ECO:0000256" key="14">
    <source>
        <dbReference type="ARBA" id="ARBA00022827"/>
    </source>
</evidence>
<dbReference type="InterPro" id="IPR001433">
    <property type="entry name" value="OxRdtase_FAD/NAD-bd"/>
</dbReference>
<evidence type="ECO:0000259" key="28">
    <source>
        <dbReference type="PROSITE" id="PS51384"/>
    </source>
</evidence>
<dbReference type="InterPro" id="IPR012675">
    <property type="entry name" value="Beta-grasp_dom_sf"/>
</dbReference>
<evidence type="ECO:0000256" key="19">
    <source>
        <dbReference type="ARBA" id="ARBA00023053"/>
    </source>
</evidence>
<organism evidence="29 30">
    <name type="scientific">Albidovulum salinarum</name>
    <dbReference type="NCBI Taxonomy" id="2984153"/>
    <lineage>
        <taxon>Bacteria</taxon>
        <taxon>Pseudomonadati</taxon>
        <taxon>Pseudomonadota</taxon>
        <taxon>Alphaproteobacteria</taxon>
        <taxon>Rhodobacterales</taxon>
        <taxon>Paracoccaceae</taxon>
        <taxon>Albidovulum</taxon>
    </lineage>
</organism>
<dbReference type="SUPFAM" id="SSF52343">
    <property type="entry name" value="Ferredoxin reductase-like, C-terminal NADP-linked domain"/>
    <property type="match status" value="1"/>
</dbReference>
<evidence type="ECO:0000256" key="17">
    <source>
        <dbReference type="ARBA" id="ARBA00023014"/>
    </source>
</evidence>
<keyword evidence="16" id="KW-0408">Iron</keyword>
<evidence type="ECO:0000256" key="3">
    <source>
        <dbReference type="ARBA" id="ARBA00004533"/>
    </source>
</evidence>
<evidence type="ECO:0000256" key="26">
    <source>
        <dbReference type="ARBA" id="ARBA00048891"/>
    </source>
</evidence>
<dbReference type="InterPro" id="IPR036010">
    <property type="entry name" value="2Fe-2S_ferredoxin-like_sf"/>
</dbReference>
<evidence type="ECO:0000256" key="2">
    <source>
        <dbReference type="ARBA" id="ARBA00002972"/>
    </source>
</evidence>
<dbReference type="InterPro" id="IPR017927">
    <property type="entry name" value="FAD-bd_FR_type"/>
</dbReference>
<keyword evidence="30" id="KW-1185">Reference proteome</keyword>
<dbReference type="Pfam" id="PF00970">
    <property type="entry name" value="FAD_binding_6"/>
    <property type="match status" value="1"/>
</dbReference>
<keyword evidence="15" id="KW-1278">Translocase</keyword>
<evidence type="ECO:0000256" key="9">
    <source>
        <dbReference type="ARBA" id="ARBA00022475"/>
    </source>
</evidence>
<sequence>MTEIVLGSVLLTAIVLVLTAVVTAARRVLLPAKPVSITVNGRENVAAMTGDKLLSALGQAGILVPSACAGAGTCGLCRVTVTGGGGTVLPTETARLSRAELAQGMRLACQVTLRGDVAVALPDSLIGAESLDCTVHSARFLAPFIREFVVALPKDARPALPAGSFFQITAPPYRLQFDELDVPAEHERAWRAVRPLVSESRQSETRAYSISNRLEDSEAGRVVFNIRLALPPPHESEAPPGKVSSYLFSVKPGDRIEIAGPFGSFRAQESDREMVFIGGGVGMAPLRAIILDQLERLGTQRRMSFWYGARNRGELFYAEEFDALAAKHDNFRWTVALSDPRPEDGWQGATGFVHRVVEERLLKDHPAPEDCEYYLCGPPLMIKAVLAMLADAGVEDSAIFNDDFGA</sequence>
<keyword evidence="21" id="KW-0830">Ubiquinone</keyword>
<gene>
    <name evidence="29" type="primary">nqrF</name>
    <name evidence="29" type="ORF">OEZ60_05925</name>
</gene>
<dbReference type="PROSITE" id="PS51085">
    <property type="entry name" value="2FE2S_FER_2"/>
    <property type="match status" value="1"/>
</dbReference>
<evidence type="ECO:0000256" key="20">
    <source>
        <dbReference type="ARBA" id="ARBA00023065"/>
    </source>
</evidence>
<keyword evidence="19" id="KW-0915">Sodium</keyword>
<keyword evidence="10" id="KW-0997">Cell inner membrane</keyword>
<proteinExistence type="inferred from homology"/>
<dbReference type="CDD" id="cd06188">
    <property type="entry name" value="NADH_quinone_reductase"/>
    <property type="match status" value="1"/>
</dbReference>
<evidence type="ECO:0000256" key="18">
    <source>
        <dbReference type="ARBA" id="ARBA00023027"/>
    </source>
</evidence>
<dbReference type="CDD" id="cd00207">
    <property type="entry name" value="fer2"/>
    <property type="match status" value="1"/>
</dbReference>
<evidence type="ECO:0000256" key="6">
    <source>
        <dbReference type="ARBA" id="ARBA00013099"/>
    </source>
</evidence>
<dbReference type="InterPro" id="IPR039261">
    <property type="entry name" value="FNR_nucleotide-bd"/>
</dbReference>
<evidence type="ECO:0000256" key="7">
    <source>
        <dbReference type="ARBA" id="ARBA00019729"/>
    </source>
</evidence>
<evidence type="ECO:0000256" key="24">
    <source>
        <dbReference type="ARBA" id="ARBA00030032"/>
    </source>
</evidence>
<dbReference type="Pfam" id="PF00175">
    <property type="entry name" value="NAD_binding_1"/>
    <property type="match status" value="1"/>
</dbReference>
<evidence type="ECO:0000256" key="4">
    <source>
        <dbReference type="ARBA" id="ARBA00005570"/>
    </source>
</evidence>
<evidence type="ECO:0000256" key="8">
    <source>
        <dbReference type="ARBA" id="ARBA00022448"/>
    </source>
</evidence>
<keyword evidence="18" id="KW-0520">NAD</keyword>
<dbReference type="InterPro" id="IPR001709">
    <property type="entry name" value="Flavoprot_Pyr_Nucl_cyt_Rdtase"/>
</dbReference>
<evidence type="ECO:0000256" key="11">
    <source>
        <dbReference type="ARBA" id="ARBA00022630"/>
    </source>
</evidence>
<accession>A0ABT2X6X7</accession>
<keyword evidence="23" id="KW-0739">Sodium transport</keyword>
<dbReference type="SUPFAM" id="SSF54292">
    <property type="entry name" value="2Fe-2S ferredoxin-like"/>
    <property type="match status" value="1"/>
</dbReference>
<evidence type="ECO:0000256" key="16">
    <source>
        <dbReference type="ARBA" id="ARBA00023004"/>
    </source>
</evidence>
<dbReference type="Pfam" id="PF00111">
    <property type="entry name" value="Fer2"/>
    <property type="match status" value="1"/>
</dbReference>
<protein>
    <recommendedName>
        <fullName evidence="7">Na(+)-translocating NADH-quinone reductase subunit F</fullName>
        <ecNumber evidence="6">7.2.1.1</ecNumber>
    </recommendedName>
    <alternativeName>
        <fullName evidence="25">NQR complex subunit F</fullName>
    </alternativeName>
    <alternativeName>
        <fullName evidence="24">NQR-1 subunit F</fullName>
    </alternativeName>
</protein>
<keyword evidence="11" id="KW-0285">Flavoprotein</keyword>
<name>A0ABT2X6X7_9RHOB</name>
<dbReference type="EMBL" id="JAOVQO010000004">
    <property type="protein sequence ID" value="MCU9847540.1"/>
    <property type="molecule type" value="Genomic_DNA"/>
</dbReference>
<comment type="subunit">
    <text evidence="5">Composed of six subunits; NqrA, NqrB, NqrC, NqrD, NqrE and NqrF.</text>
</comment>
<comment type="catalytic activity">
    <reaction evidence="26">
        <text>a ubiquinone + n Na(+)(in) + NADH + H(+) = a ubiquinol + n Na(+)(out) + NAD(+)</text>
        <dbReference type="Rhea" id="RHEA:47748"/>
        <dbReference type="Rhea" id="RHEA-COMP:9565"/>
        <dbReference type="Rhea" id="RHEA-COMP:9566"/>
        <dbReference type="ChEBI" id="CHEBI:15378"/>
        <dbReference type="ChEBI" id="CHEBI:16389"/>
        <dbReference type="ChEBI" id="CHEBI:17976"/>
        <dbReference type="ChEBI" id="CHEBI:29101"/>
        <dbReference type="ChEBI" id="CHEBI:57540"/>
        <dbReference type="ChEBI" id="CHEBI:57945"/>
        <dbReference type="EC" id="7.2.1.1"/>
    </reaction>
</comment>
<comment type="subcellular location">
    <subcellularLocation>
        <location evidence="3">Cell inner membrane</location>
    </subcellularLocation>
</comment>
<evidence type="ECO:0000256" key="13">
    <source>
        <dbReference type="ARBA" id="ARBA00022723"/>
    </source>
</evidence>
<dbReference type="InterPro" id="IPR001041">
    <property type="entry name" value="2Fe-2S_ferredoxin-type"/>
</dbReference>
<evidence type="ECO:0000313" key="30">
    <source>
        <dbReference type="Proteomes" id="UP001209535"/>
    </source>
</evidence>
<dbReference type="PROSITE" id="PS51384">
    <property type="entry name" value="FAD_FR"/>
    <property type="match status" value="1"/>
</dbReference>
<comment type="caution">
    <text evidence="29">The sequence shown here is derived from an EMBL/GenBank/DDBJ whole genome shotgun (WGS) entry which is preliminary data.</text>
</comment>
<evidence type="ECO:0000256" key="5">
    <source>
        <dbReference type="ARBA" id="ARBA00011309"/>
    </source>
</evidence>
<dbReference type="Gene3D" id="3.10.20.30">
    <property type="match status" value="1"/>
</dbReference>
<evidence type="ECO:0000256" key="12">
    <source>
        <dbReference type="ARBA" id="ARBA00022714"/>
    </source>
</evidence>
<dbReference type="SUPFAM" id="SSF63380">
    <property type="entry name" value="Riboflavin synthase domain-like"/>
    <property type="match status" value="1"/>
</dbReference>
<feature type="domain" description="2Fe-2S ferredoxin-type" evidence="27">
    <location>
        <begin position="33"/>
        <end position="125"/>
    </location>
</feature>
<evidence type="ECO:0000256" key="25">
    <source>
        <dbReference type="ARBA" id="ARBA00030787"/>
    </source>
</evidence>
<keyword evidence="9" id="KW-1003">Cell membrane</keyword>
<dbReference type="InterPro" id="IPR017938">
    <property type="entry name" value="Riboflavin_synthase-like_b-brl"/>
</dbReference>
<keyword evidence="12" id="KW-0001">2Fe-2S</keyword>
<keyword evidence="17" id="KW-0411">Iron-sulfur</keyword>
<evidence type="ECO:0000256" key="23">
    <source>
        <dbReference type="ARBA" id="ARBA00023201"/>
    </source>
</evidence>
<keyword evidence="20" id="KW-0406">Ion transport</keyword>
<evidence type="ECO:0000256" key="22">
    <source>
        <dbReference type="ARBA" id="ARBA00023136"/>
    </source>
</evidence>
<keyword evidence="14" id="KW-0274">FAD</keyword>
<evidence type="ECO:0000256" key="15">
    <source>
        <dbReference type="ARBA" id="ARBA00022967"/>
    </source>
</evidence>
<dbReference type="Gene3D" id="2.40.30.10">
    <property type="entry name" value="Translation factors"/>
    <property type="match status" value="1"/>
</dbReference>
<dbReference type="NCBIfam" id="TIGR01941">
    <property type="entry name" value="nqrF"/>
    <property type="match status" value="1"/>
</dbReference>
<evidence type="ECO:0000256" key="1">
    <source>
        <dbReference type="ARBA" id="ARBA00001974"/>
    </source>
</evidence>
<dbReference type="InterPro" id="IPR008333">
    <property type="entry name" value="Cbr1-like_FAD-bd_dom"/>
</dbReference>
<evidence type="ECO:0000256" key="10">
    <source>
        <dbReference type="ARBA" id="ARBA00022519"/>
    </source>
</evidence>
<keyword evidence="8" id="KW-0813">Transport</keyword>
<comment type="function">
    <text evidence="2">NQR complex catalyzes the reduction of ubiquinone-1 to ubiquinol by two successive reactions, coupled with the transport of Na(+) ions from the cytoplasm to the periplasm. The first step is catalyzed by NqrF, which accepts electrons from NADH and reduces ubiquinone-1 to ubisemiquinone by a one-electron transfer pathway.</text>
</comment>
<reference evidence="29 30" key="1">
    <citation type="submission" date="2022-10" db="EMBL/GenBank/DDBJ databases">
        <title>Defluviimonas sp. nov., isolated from ocean surface sediments.</title>
        <authorList>
            <person name="He W."/>
            <person name="Wang L."/>
            <person name="Zhang D.-F."/>
        </authorList>
    </citation>
    <scope>NUCLEOTIDE SEQUENCE [LARGE SCALE GENOMIC DNA]</scope>
    <source>
        <strain evidence="29 30">WL0024</strain>
    </source>
</reference>
<dbReference type="Proteomes" id="UP001209535">
    <property type="component" value="Unassembled WGS sequence"/>
</dbReference>
<comment type="cofactor">
    <cofactor evidence="1">
        <name>FAD</name>
        <dbReference type="ChEBI" id="CHEBI:57692"/>
    </cofactor>
</comment>
<keyword evidence="13" id="KW-0479">Metal-binding</keyword>
<dbReference type="InterPro" id="IPR010205">
    <property type="entry name" value="NqrF"/>
</dbReference>